<reference evidence="1 2" key="1">
    <citation type="journal article" date="2013" name="Appl. Environ. Microbiol.">
        <title>The Carbohydrate Metabolism Signature of Lactococcus lactis Strain A12 Reveals Its Sourdough Ecosystem Origin.</title>
        <authorList>
            <person name="Passerini D."/>
            <person name="Coddeville M."/>
            <person name="Le Bourgeois P."/>
            <person name="Loubiere P."/>
            <person name="Ritzenthaler P."/>
            <person name="Fontagne-Faucher C."/>
            <person name="Daveran-Mingot M.L."/>
            <person name="Cocaign-Bousquet M."/>
        </authorList>
    </citation>
    <scope>NUCLEOTIDE SEQUENCE [LARGE SCALE GENOMIC DNA]</scope>
    <source>
        <strain evidence="1 2">A12</strain>
    </source>
</reference>
<name>S6EZJ0_LACLL</name>
<organism evidence="1 2">
    <name type="scientific">Lactococcus lactis subsp. lactis A12</name>
    <dbReference type="NCBI Taxonomy" id="1137134"/>
    <lineage>
        <taxon>Bacteria</taxon>
        <taxon>Bacillati</taxon>
        <taxon>Bacillota</taxon>
        <taxon>Bacilli</taxon>
        <taxon>Lactobacillales</taxon>
        <taxon>Streptococcaceae</taxon>
        <taxon>Lactococcus</taxon>
    </lineage>
</organism>
<accession>S6EZJ0</accession>
<proteinExistence type="predicted"/>
<comment type="caution">
    <text evidence="1">The sequence shown here is derived from an EMBL/GenBank/DDBJ whole genome shotgun (WGS) entry which is preliminary data.</text>
</comment>
<dbReference type="AlphaFoldDB" id="S6EZJ0"/>
<evidence type="ECO:0000313" key="1">
    <source>
        <dbReference type="EMBL" id="CDG04793.1"/>
    </source>
</evidence>
<dbReference type="Proteomes" id="UP000015361">
    <property type="component" value="Unassembled WGS sequence"/>
</dbReference>
<gene>
    <name evidence="1" type="primary">pp308</name>
    <name evidence="1" type="ORF">O9U_01755</name>
</gene>
<dbReference type="RefSeq" id="WP_021722667.1">
    <property type="nucleotide sequence ID" value="NZ_CBLU010000013.1"/>
</dbReference>
<sequence>MSNKEQRRGWKKSFNSGDRVVRDISGPYAGIPGTIIGRSQVQYGYIHDVRYRIRLDESDIIIGEYSKNILYYDDETKQPIIK</sequence>
<evidence type="ECO:0000313" key="2">
    <source>
        <dbReference type="Proteomes" id="UP000015361"/>
    </source>
</evidence>
<protein>
    <submittedName>
        <fullName evidence="1">Phage protein</fullName>
    </submittedName>
</protein>
<dbReference type="EMBL" id="CBLU010000013">
    <property type="protein sequence ID" value="CDG04793.1"/>
    <property type="molecule type" value="Genomic_DNA"/>
</dbReference>